<accession>A0ABX3FCQ7</accession>
<gene>
    <name evidence="4" type="ORF">BIY21_16835</name>
</gene>
<organism evidence="4 5">
    <name type="scientific">Vibrio ponticus</name>
    <dbReference type="NCBI Taxonomy" id="265668"/>
    <lineage>
        <taxon>Bacteria</taxon>
        <taxon>Pseudomonadati</taxon>
        <taxon>Pseudomonadota</taxon>
        <taxon>Gammaproteobacteria</taxon>
        <taxon>Vibrionales</taxon>
        <taxon>Vibrionaceae</taxon>
        <taxon>Vibrio</taxon>
    </lineage>
</organism>
<protein>
    <recommendedName>
        <fullName evidence="3">Tyr recombinase domain-containing protein</fullName>
    </recommendedName>
</protein>
<dbReference type="Gene3D" id="1.10.443.10">
    <property type="entry name" value="Intergrase catalytic core"/>
    <property type="match status" value="1"/>
</dbReference>
<comment type="caution">
    <text evidence="4">The sequence shown here is derived from an EMBL/GenBank/DDBJ whole genome shotgun (WGS) entry which is preliminary data.</text>
</comment>
<evidence type="ECO:0000256" key="1">
    <source>
        <dbReference type="ARBA" id="ARBA00022908"/>
    </source>
</evidence>
<sequence>MAKKIRSISKSFGNGDYSIVRTTVDKYPKCFFRKDENDLNLQPNLTKSQYPILIEIPLLCDGRGRNVIPANLFLRFKAKPHSDYKTLKDYAQALLAFYRFMLINRLTIYDVNSDKENGVVYKFRDFLLANLKRDTGDGNVGFYSRSTAKSYILKVVEYYNFLNASKIIEISESFVPFEYKSITVSRRKLKQNKVDSRKLGHLEKEMNSIIVLTTGLTKKFGYEQSTEPHKKLKPMSDIDMQLFLDRLDDDFNNPKDLMLKLSIRTGLRLEELITFPLSEVQEPKAEFVKCTISEIRNGCKTKFNKERTIEVPFELMNELNQYRLSTVRANAINKSWLNHNCLFVKSDGYPFSPNTLEKHFEAIRNLIMKTHPTWYYRVHDLRSTFATHWLCNRYLETGLPFDTLLEDLKEIMGHENPSMTEKYTKFMNVRDNWFKFARMQNARANKFSN</sequence>
<name>A0ABX3FCQ7_9VIBR</name>
<dbReference type="CDD" id="cd00397">
    <property type="entry name" value="DNA_BRE_C"/>
    <property type="match status" value="1"/>
</dbReference>
<evidence type="ECO:0000259" key="3">
    <source>
        <dbReference type="PROSITE" id="PS51898"/>
    </source>
</evidence>
<evidence type="ECO:0000256" key="2">
    <source>
        <dbReference type="ARBA" id="ARBA00023172"/>
    </source>
</evidence>
<evidence type="ECO:0000313" key="4">
    <source>
        <dbReference type="EMBL" id="OLQ87726.1"/>
    </source>
</evidence>
<reference evidence="4 5" key="1">
    <citation type="submission" date="2016-09" db="EMBL/GenBank/DDBJ databases">
        <title>Genomic Taxonomy of the Vibrionaceae.</title>
        <authorList>
            <person name="Gonzalez-Castillo A."/>
            <person name="Gomez-Gil B."/>
            <person name="Enciso-Ibarra K."/>
        </authorList>
    </citation>
    <scope>NUCLEOTIDE SEQUENCE [LARGE SCALE GENOMIC DNA]</scope>
    <source>
        <strain evidence="4 5">CAIM 1731</strain>
    </source>
</reference>
<keyword evidence="1" id="KW-0229">DNA integration</keyword>
<feature type="domain" description="Tyr recombinase" evidence="3">
    <location>
        <begin position="230"/>
        <end position="438"/>
    </location>
</feature>
<keyword evidence="5" id="KW-1185">Reference proteome</keyword>
<proteinExistence type="predicted"/>
<dbReference type="SUPFAM" id="SSF56349">
    <property type="entry name" value="DNA breaking-rejoining enzymes"/>
    <property type="match status" value="1"/>
</dbReference>
<keyword evidence="2" id="KW-0233">DNA recombination</keyword>
<evidence type="ECO:0000313" key="5">
    <source>
        <dbReference type="Proteomes" id="UP000186206"/>
    </source>
</evidence>
<dbReference type="RefSeq" id="WP_075651295.1">
    <property type="nucleotide sequence ID" value="NZ_AP019657.1"/>
</dbReference>
<dbReference type="InterPro" id="IPR011010">
    <property type="entry name" value="DNA_brk_join_enz"/>
</dbReference>
<dbReference type="PANTHER" id="PTHR30349">
    <property type="entry name" value="PHAGE INTEGRASE-RELATED"/>
    <property type="match status" value="1"/>
</dbReference>
<dbReference type="InterPro" id="IPR013762">
    <property type="entry name" value="Integrase-like_cat_sf"/>
</dbReference>
<dbReference type="EMBL" id="MJMI01000118">
    <property type="protein sequence ID" value="OLQ87726.1"/>
    <property type="molecule type" value="Genomic_DNA"/>
</dbReference>
<dbReference type="PROSITE" id="PS51898">
    <property type="entry name" value="TYR_RECOMBINASE"/>
    <property type="match status" value="1"/>
</dbReference>
<dbReference type="PANTHER" id="PTHR30349:SF64">
    <property type="entry name" value="PROPHAGE INTEGRASE INTD-RELATED"/>
    <property type="match status" value="1"/>
</dbReference>
<dbReference type="InterPro" id="IPR050090">
    <property type="entry name" value="Tyrosine_recombinase_XerCD"/>
</dbReference>
<dbReference type="InterPro" id="IPR002104">
    <property type="entry name" value="Integrase_catalytic"/>
</dbReference>
<dbReference type="Proteomes" id="UP000186206">
    <property type="component" value="Unassembled WGS sequence"/>
</dbReference>
<dbReference type="Pfam" id="PF00589">
    <property type="entry name" value="Phage_integrase"/>
    <property type="match status" value="1"/>
</dbReference>